<dbReference type="FunFam" id="1.20.1560.10:FF:000006">
    <property type="entry name" value="ATP-binding cassette, sub-family C (CFTR/MRP), member 9"/>
    <property type="match status" value="1"/>
</dbReference>
<feature type="transmembrane region" description="Helical" evidence="13">
    <location>
        <begin position="57"/>
        <end position="74"/>
    </location>
</feature>
<feature type="transmembrane region" description="Helical" evidence="13">
    <location>
        <begin position="194"/>
        <end position="213"/>
    </location>
</feature>
<dbReference type="InterPro" id="IPR003439">
    <property type="entry name" value="ABC_transporter-like_ATP-bd"/>
</dbReference>
<sequence length="1805" mass="205530">MTQQTPLNVTGPLITKTLPKQVVAAKKTYGFCGSRLDALSVANGVLQNDCFIDVLNIIPHCIFLLFSVPILIIWSKSVIGTKKVKTWVHFRVHAFRWVVTLFLIGVNLMEIAEGLTSDAHDPDSVNYHVFIPPCAALIGSVMSITYYHNVEIWNSPGFLLILLGYWSAAFVLRVFKLISLYRNNMDFTDLRLDLTWVVTVVYGILIFVEMDVLRVQKYAFFQEPCPVHSPEELAYLKYIQPYVSFLSKITFWWITDLIRKGFRHVIELHNLGKLPMTEKSTYNYKKIWISFENNKQSKLRLGLKPSLLVSMFKASWPAIIWSGCLRLTADLLAFIGPWWIEDILNYCNEFSQPIGSTSRHHNATSRVVSVTRRSLEDDVGAVYSIYNGSSTTTTAATTAIKTTVAALLPLQDKKDNLNVSVTEFFSNGYILITLVFVLMLLQYSLMEYHFFILIREGMRMKAAIQVMIYSKVQQLSTQALSHGRITETEIMNHVTLECNNLMIIYSFLHYFWAIPLQIVVGFIVVFLKLGSSAVVGFFIIAVHTCMHIATARHLFRLQGSIMNLSERRVKKVKQLIKGIKQIKLNAWEKCFSRLVCKDRKKEMKLLYRIAYLKSIIEFLVTSAPLLSTAATFLYYHISKETVLTPGQVFSVAATFQVMCYPFYFLCVIYISLLNAKSSSRELTSFLQSSQICQHPSAFFTKCHQTSNVQKDAELSFSMSRLRSVVQSAKSMFCCIDCKNKLDTLMKYDVKTNQLSMAFHNGAMRGSISSVESSPPLGHTPNHSRQNSGASVLDILDPAFRRPSFSQHSITSENDTYIAERRGFHYRRRNTNGNLSITEDEGETAEAAPTLEHRLALDITDASFSTDLSDESSCLKDINIKIPLGKMTIITGPSGSGKSTLLSAMLGEMVLDSGVMEWNRACTLAYCSQPPWLMNATVQENILFGQPYNYRKYKKVLHAVSLNTDLTLWPAKDRTEVGDQGILLTEGQKQRISLARALYSSANTIIMDDPFSKIEHHLGRNVFEEAVVRSMIRRKRTVILVSPQIPHIYNAYQIIVVNRHQIKCQGRLKDIKRADPDLYESWRRVLKDNKRTNVVERRRSSLPERRSSLAERQDIDHELDKHRRTSFDHISEPVHKLSIQSNLGIPISRQVSQMSVMTENSLEDDGLEEDDLLPLDDYTTETCFEQDNEEEESPSLKLDLRDLGSISTGMCFEFLKLCSSSLVLLLVLLLLCKHTLIVTSDLWLANWMYSKHSVHYEIHQNNSITSPKHTPVNHTYYIGLYMVICLSCVAVTVLTGLLLKFTTVRGADRLHQKMLHYLTSLPVIHFESTPPATILNTFSADSRIVDQILPTTIELLLRFLLQAIIVLVICSIAMPYFVLATVPIIILFYLLFKFYRPSIRQLNRLQNLTKLPLFNHFSEILSGLRTIRAYRVQYWFTGYVTHAINVFNVVFLYIHAVNRWLAIRLDFLGCLILLLASLGSLAFSIQNEENGTLVGLCMLNVLMMPIYVNMIARHATELENNITSLERVVEYACETPPSVDPPDCIEVPESWPDVGDIEFQHIALNYDPEQSPVVMDATFTIKDAEKVAFCGHAGSGRSSLILSLFKMIHVHEGKILINYQDISVVPSQVLRSRLSIVPHDPIMFDGTVRFNLDPEGIYKDPEIWEALNAVQMKSTVQELPHKLETVVLHEGKEFTIGQRQLFCFARAYMRDSKIVIVEQEHTNDDALMEETIQDLIRTVFRDSTVLVTLHHLTHLNDYDRVMVLDQGRIVEFDKASELLMNENSMLAALVRESQLKRPNKVVITIS</sequence>
<dbReference type="Gene3D" id="1.20.1560.10">
    <property type="entry name" value="ABC transporter type 1, transmembrane domain"/>
    <property type="match status" value="2"/>
</dbReference>
<dbReference type="GO" id="GO:0071944">
    <property type="term" value="C:cell periphery"/>
    <property type="evidence" value="ECO:0007669"/>
    <property type="project" value="UniProtKB-ARBA"/>
</dbReference>
<dbReference type="PRINTS" id="PR01092">
    <property type="entry name" value="SULFNYLUREAR"/>
</dbReference>
<feature type="transmembrane region" description="Helical" evidence="13">
    <location>
        <begin position="1221"/>
        <end position="1244"/>
    </location>
</feature>
<feature type="transmembrane region" description="Helical" evidence="13">
    <location>
        <begin position="159"/>
        <end position="182"/>
    </location>
</feature>
<dbReference type="GO" id="GO:0006813">
    <property type="term" value="P:potassium ion transport"/>
    <property type="evidence" value="ECO:0007669"/>
    <property type="project" value="InterPro"/>
</dbReference>
<feature type="transmembrane region" description="Helical" evidence="13">
    <location>
        <begin position="1433"/>
        <end position="1452"/>
    </location>
</feature>
<feature type="transmembrane region" description="Helical" evidence="13">
    <location>
        <begin position="533"/>
        <end position="555"/>
    </location>
</feature>
<dbReference type="FunFam" id="1.20.1560.10:FF:000013">
    <property type="entry name" value="ABC transporter C family member 2"/>
    <property type="match status" value="1"/>
</dbReference>
<dbReference type="Pfam" id="PF00005">
    <property type="entry name" value="ABC_tran"/>
    <property type="match status" value="2"/>
</dbReference>
<evidence type="ECO:0000256" key="7">
    <source>
        <dbReference type="ARBA" id="ARBA00022840"/>
    </source>
</evidence>
<dbReference type="SMART" id="SM00382">
    <property type="entry name" value="AAA"/>
    <property type="match status" value="2"/>
</dbReference>
<evidence type="ECO:0000256" key="13">
    <source>
        <dbReference type="SAM" id="Phobius"/>
    </source>
</evidence>
<feature type="transmembrane region" description="Helical" evidence="13">
    <location>
        <begin position="507"/>
        <end position="527"/>
    </location>
</feature>
<feature type="transmembrane region" description="Helical" evidence="13">
    <location>
        <begin position="429"/>
        <end position="451"/>
    </location>
</feature>
<feature type="transmembrane region" description="Helical" evidence="13">
    <location>
        <begin position="127"/>
        <end position="147"/>
    </location>
</feature>
<feature type="transmembrane region" description="Helical" evidence="13">
    <location>
        <begin position="609"/>
        <end position="637"/>
    </location>
</feature>
<dbReference type="GO" id="GO:0016020">
    <property type="term" value="C:membrane"/>
    <property type="evidence" value="ECO:0007669"/>
    <property type="project" value="UniProtKB-SubCell"/>
</dbReference>
<keyword evidence="8 13" id="KW-1133">Transmembrane helix</keyword>
<dbReference type="SUPFAM" id="SSF90123">
    <property type="entry name" value="ABC transporter transmembrane region"/>
    <property type="match status" value="2"/>
</dbReference>
<evidence type="ECO:0000256" key="3">
    <source>
        <dbReference type="ARBA" id="ARBA00022448"/>
    </source>
</evidence>
<feature type="domain" description="ABC transporter" evidence="14">
    <location>
        <begin position="1556"/>
        <end position="1790"/>
    </location>
</feature>
<keyword evidence="5" id="KW-0677">Repeat</keyword>
<feature type="transmembrane region" description="Helical" evidence="13">
    <location>
        <begin position="1275"/>
        <end position="1298"/>
    </location>
</feature>
<feature type="transmembrane region" description="Helical" evidence="13">
    <location>
        <begin position="1490"/>
        <end position="1511"/>
    </location>
</feature>
<evidence type="ECO:0000256" key="6">
    <source>
        <dbReference type="ARBA" id="ARBA00022741"/>
    </source>
</evidence>
<feature type="transmembrane region" description="Helical" evidence="13">
    <location>
        <begin position="1464"/>
        <end position="1484"/>
    </location>
</feature>
<feature type="region of interest" description="Disordered" evidence="12">
    <location>
        <begin position="766"/>
        <end position="788"/>
    </location>
</feature>
<dbReference type="CDD" id="cd18602">
    <property type="entry name" value="ABC_6TM_SUR1_D2_like"/>
    <property type="match status" value="1"/>
</dbReference>
<dbReference type="PANTHER" id="PTHR24223:SF461">
    <property type="entry name" value="ATP-BINDING CASSETTE SUB-FAMILY C MEMBER SUR"/>
    <property type="match status" value="1"/>
</dbReference>
<evidence type="ECO:0000256" key="8">
    <source>
        <dbReference type="ARBA" id="ARBA00022989"/>
    </source>
</evidence>
<dbReference type="CDD" id="cd03250">
    <property type="entry name" value="ABCC_MRP_domain1"/>
    <property type="match status" value="1"/>
</dbReference>
<accession>A0A7E6FNJ0</accession>
<keyword evidence="4 13" id="KW-0812">Transmembrane</keyword>
<evidence type="ECO:0000256" key="11">
    <source>
        <dbReference type="ARBA" id="ARBA00023180"/>
    </source>
</evidence>
<reference evidence="17" key="1">
    <citation type="submission" date="2025-08" db="UniProtKB">
        <authorList>
            <consortium name="RefSeq"/>
        </authorList>
    </citation>
    <scope>IDENTIFICATION</scope>
</reference>
<feature type="domain" description="ABC transporter" evidence="14">
    <location>
        <begin position="856"/>
        <end position="1083"/>
    </location>
</feature>
<keyword evidence="11" id="KW-0325">Glycoprotein</keyword>
<dbReference type="PANTHER" id="PTHR24223">
    <property type="entry name" value="ATP-BINDING CASSETTE SUB-FAMILY C"/>
    <property type="match status" value="1"/>
</dbReference>
<keyword evidence="16" id="KW-1185">Reference proteome</keyword>
<evidence type="ECO:0000256" key="2">
    <source>
        <dbReference type="ARBA" id="ARBA00009726"/>
    </source>
</evidence>
<evidence type="ECO:0000256" key="5">
    <source>
        <dbReference type="ARBA" id="ARBA00022737"/>
    </source>
</evidence>
<keyword evidence="10" id="KW-0675">Receptor</keyword>
<dbReference type="Gene3D" id="3.40.50.300">
    <property type="entry name" value="P-loop containing nucleotide triphosphate hydrolases"/>
    <property type="match status" value="2"/>
</dbReference>
<dbReference type="KEGG" id="osn:115224204"/>
<name>A0A7E6FNJ0_9MOLL</name>
<feature type="domain" description="ABC transmembrane type-1" evidence="15">
    <location>
        <begin position="431"/>
        <end position="674"/>
    </location>
</feature>
<evidence type="ECO:0000313" key="17">
    <source>
        <dbReference type="RefSeq" id="XP_036369025.1"/>
    </source>
</evidence>
<dbReference type="CDD" id="cd18591">
    <property type="entry name" value="ABC_6TM_SUR1_D1_like"/>
    <property type="match status" value="1"/>
</dbReference>
<dbReference type="GO" id="GO:0140359">
    <property type="term" value="F:ABC-type transporter activity"/>
    <property type="evidence" value="ECO:0007669"/>
    <property type="project" value="InterPro"/>
</dbReference>
<dbReference type="RefSeq" id="XP_036369025.1">
    <property type="nucleotide sequence ID" value="XM_036513132.1"/>
</dbReference>
<proteinExistence type="inferred from homology"/>
<dbReference type="InterPro" id="IPR036640">
    <property type="entry name" value="ABC1_TM_sf"/>
</dbReference>
<keyword evidence="9 13" id="KW-0472">Membrane</keyword>
<evidence type="ECO:0000256" key="12">
    <source>
        <dbReference type="SAM" id="MobiDB-lite"/>
    </source>
</evidence>
<keyword evidence="3" id="KW-0813">Transport</keyword>
<organism evidence="16 17">
    <name type="scientific">Octopus sinensis</name>
    <name type="common">East Asian common octopus</name>
    <dbReference type="NCBI Taxonomy" id="2607531"/>
    <lineage>
        <taxon>Eukaryota</taxon>
        <taxon>Metazoa</taxon>
        <taxon>Spiralia</taxon>
        <taxon>Lophotrochozoa</taxon>
        <taxon>Mollusca</taxon>
        <taxon>Cephalopoda</taxon>
        <taxon>Coleoidea</taxon>
        <taxon>Octopodiformes</taxon>
        <taxon>Octopoda</taxon>
        <taxon>Incirrata</taxon>
        <taxon>Octopodidae</taxon>
        <taxon>Octopus</taxon>
    </lineage>
</organism>
<gene>
    <name evidence="17" type="primary">LOC115224204</name>
</gene>
<dbReference type="CDD" id="cd03244">
    <property type="entry name" value="ABCC_MRP_domain2"/>
    <property type="match status" value="1"/>
</dbReference>
<evidence type="ECO:0000256" key="10">
    <source>
        <dbReference type="ARBA" id="ARBA00023170"/>
    </source>
</evidence>
<dbReference type="SUPFAM" id="SSF52540">
    <property type="entry name" value="P-loop containing nucleoside triphosphate hydrolases"/>
    <property type="match status" value="2"/>
</dbReference>
<dbReference type="PROSITE" id="PS50893">
    <property type="entry name" value="ABC_TRANSPORTER_2"/>
    <property type="match status" value="2"/>
</dbReference>
<feature type="transmembrane region" description="Helical" evidence="13">
    <location>
        <begin position="94"/>
        <end position="115"/>
    </location>
</feature>
<dbReference type="InterPro" id="IPR011527">
    <property type="entry name" value="ABC1_TM_dom"/>
</dbReference>
<feature type="transmembrane region" description="Helical" evidence="13">
    <location>
        <begin position="649"/>
        <end position="672"/>
    </location>
</feature>
<dbReference type="GO" id="GO:0008281">
    <property type="term" value="F:sulfonylurea receptor activity"/>
    <property type="evidence" value="ECO:0007669"/>
    <property type="project" value="InterPro"/>
</dbReference>
<dbReference type="GO" id="GO:0016887">
    <property type="term" value="F:ATP hydrolysis activity"/>
    <property type="evidence" value="ECO:0007669"/>
    <property type="project" value="InterPro"/>
</dbReference>
<evidence type="ECO:0000313" key="16">
    <source>
        <dbReference type="Proteomes" id="UP000515154"/>
    </source>
</evidence>
<evidence type="ECO:0000259" key="14">
    <source>
        <dbReference type="PROSITE" id="PS50893"/>
    </source>
</evidence>
<dbReference type="InterPro" id="IPR003593">
    <property type="entry name" value="AAA+_ATPase"/>
</dbReference>
<dbReference type="FunFam" id="3.40.50.300:FF:000163">
    <property type="entry name" value="Multidrug resistance-associated protein member 4"/>
    <property type="match status" value="1"/>
</dbReference>
<evidence type="ECO:0000256" key="4">
    <source>
        <dbReference type="ARBA" id="ARBA00022692"/>
    </source>
</evidence>
<dbReference type="GO" id="GO:0032991">
    <property type="term" value="C:protein-containing complex"/>
    <property type="evidence" value="ECO:0007669"/>
    <property type="project" value="UniProtKB-ARBA"/>
</dbReference>
<dbReference type="Pfam" id="PF00664">
    <property type="entry name" value="ABC_membrane"/>
    <property type="match status" value="2"/>
</dbReference>
<keyword evidence="7" id="KW-0067">ATP-binding</keyword>
<feature type="region of interest" description="Disordered" evidence="12">
    <location>
        <begin position="1096"/>
        <end position="1116"/>
    </location>
</feature>
<dbReference type="PROSITE" id="PS50929">
    <property type="entry name" value="ABC_TM1F"/>
    <property type="match status" value="2"/>
</dbReference>
<feature type="domain" description="ABC transmembrane type-1" evidence="15">
    <location>
        <begin position="1276"/>
        <end position="1519"/>
    </location>
</feature>
<comment type="subcellular location">
    <subcellularLocation>
        <location evidence="1">Membrane</location>
        <topology evidence="1">Multi-pass membrane protein</topology>
    </subcellularLocation>
</comment>
<comment type="similarity">
    <text evidence="2">Belongs to the ABC transporter superfamily. ABCC family. Conjugate transporter (TC 3.A.1.208) subfamily.</text>
</comment>
<dbReference type="InterPro" id="IPR050173">
    <property type="entry name" value="ABC_transporter_C-like"/>
</dbReference>
<evidence type="ECO:0000256" key="1">
    <source>
        <dbReference type="ARBA" id="ARBA00004141"/>
    </source>
</evidence>
<evidence type="ECO:0000259" key="15">
    <source>
        <dbReference type="PROSITE" id="PS50929"/>
    </source>
</evidence>
<dbReference type="GO" id="GO:0005524">
    <property type="term" value="F:ATP binding"/>
    <property type="evidence" value="ECO:0007669"/>
    <property type="project" value="UniProtKB-KW"/>
</dbReference>
<feature type="transmembrane region" description="Helical" evidence="13">
    <location>
        <begin position="1358"/>
        <end position="1391"/>
    </location>
</feature>
<protein>
    <submittedName>
        <fullName evidence="17">ATP-binding cassette sub-family C member 9-like isoform X1</fullName>
    </submittedName>
</protein>
<keyword evidence="6" id="KW-0547">Nucleotide-binding</keyword>
<dbReference type="InterPro" id="IPR027417">
    <property type="entry name" value="P-loop_NTPase"/>
</dbReference>
<feature type="transmembrane region" description="Helical" evidence="13">
    <location>
        <begin position="318"/>
        <end position="340"/>
    </location>
</feature>
<evidence type="ECO:0000256" key="9">
    <source>
        <dbReference type="ARBA" id="ARBA00023136"/>
    </source>
</evidence>
<dbReference type="Proteomes" id="UP000515154">
    <property type="component" value="Linkage group LG25"/>
</dbReference>
<dbReference type="InterPro" id="IPR000388">
    <property type="entry name" value="ABCC8/9"/>
</dbReference>